<organism evidence="11 12">
    <name type="scientific">Branchiostoma floridae</name>
    <name type="common">Florida lancelet</name>
    <name type="synonym">Amphioxus</name>
    <dbReference type="NCBI Taxonomy" id="7739"/>
    <lineage>
        <taxon>Eukaryota</taxon>
        <taxon>Metazoa</taxon>
        <taxon>Chordata</taxon>
        <taxon>Cephalochordata</taxon>
        <taxon>Leptocardii</taxon>
        <taxon>Amphioxiformes</taxon>
        <taxon>Branchiostomatidae</taxon>
        <taxon>Branchiostoma</taxon>
    </lineage>
</organism>
<keyword evidence="3 9" id="KW-1133">Transmembrane helix</keyword>
<dbReference type="Proteomes" id="UP000001554">
    <property type="component" value="Chromosome 16"/>
</dbReference>
<feature type="compositionally biased region" description="Low complexity" evidence="8">
    <location>
        <begin position="31"/>
        <end position="43"/>
    </location>
</feature>
<evidence type="ECO:0000256" key="4">
    <source>
        <dbReference type="ARBA" id="ARBA00023040"/>
    </source>
</evidence>
<dbReference type="SUPFAM" id="SSF81321">
    <property type="entry name" value="Family A G protein-coupled receptor-like"/>
    <property type="match status" value="1"/>
</dbReference>
<evidence type="ECO:0000256" key="8">
    <source>
        <dbReference type="SAM" id="MobiDB-lite"/>
    </source>
</evidence>
<dbReference type="PANTHER" id="PTHR24240">
    <property type="entry name" value="OPSIN"/>
    <property type="match status" value="1"/>
</dbReference>
<dbReference type="AlphaFoldDB" id="A0A9J7MHA2"/>
<feature type="transmembrane region" description="Helical" evidence="9">
    <location>
        <begin position="529"/>
        <end position="552"/>
    </location>
</feature>
<sequence>MIICYYKIFKVVKKNSKRIMSHHRKTELNATTPGSTPSSSKKSWQPVRKDSDQSTGTPRVPPTITIDSADSSDVIKDGGAQESNKPLLLNHAPAKPTESSRRNLKERSKDLNPKESNDKNAPCTTQQNDPPKSGCEKKSCEPEHTSKKTVEDNNVSTVSFACKTHNTITGLALERISEENRGDLQGRVRCYSDVSATTKKKTLLRPTLSVNNSGSLDKADYSTAVELKDIIVSNDIILHTQKPNDKIKTSEQKPEKVSEAQHTNNGPLHLYSRKSKQTLESPINMKNTGKSDIDIIVTSPSPNSNRNADVSTKNNRSKKGNNIHTTTATIEGPVPRKSDRKPSPPKSRRFSRPTKNNLKFDCSLEKSSRRLSDPFTILTLESKIMTDKSTSQSSLNATMAPVSILRKASTGSCSGDIGCHRIDTLSPRPKEKLSARLSDPEKYNRIRLSIGHVDVERKRSHSLITSTSPSLLRRFQSPSFIRKRQGPGVDDVKVTKILLIVICVFVVCWAPISLVNFVETFFRIQIPPILDITTVYMVFLNCALNPVIYGLMNRNFRDGFKDFFRKCRGKGENDTSNGNKKSRGSEGRIV</sequence>
<evidence type="ECO:0000256" key="9">
    <source>
        <dbReference type="SAM" id="Phobius"/>
    </source>
</evidence>
<dbReference type="GO" id="GO:0071482">
    <property type="term" value="P:cellular response to light stimulus"/>
    <property type="evidence" value="ECO:0000318"/>
    <property type="project" value="GO_Central"/>
</dbReference>
<dbReference type="InterPro" id="IPR050125">
    <property type="entry name" value="GPCR_opsins"/>
</dbReference>
<dbReference type="Gene3D" id="1.20.1070.10">
    <property type="entry name" value="Rhodopsin 7-helix transmembrane proteins"/>
    <property type="match status" value="1"/>
</dbReference>
<feature type="region of interest" description="Disordered" evidence="8">
    <location>
        <begin position="571"/>
        <end position="590"/>
    </location>
</feature>
<proteinExistence type="predicted"/>
<dbReference type="GO" id="GO:0007186">
    <property type="term" value="P:G protein-coupled receptor signaling pathway"/>
    <property type="evidence" value="ECO:0000318"/>
    <property type="project" value="GO_Central"/>
</dbReference>
<reference evidence="11" key="1">
    <citation type="journal article" date="2020" name="Nat. Ecol. Evol.">
        <title>Deeply conserved synteny resolves early events in vertebrate evolution.</title>
        <authorList>
            <person name="Simakov O."/>
            <person name="Marletaz F."/>
            <person name="Yue J.X."/>
            <person name="O'Connell B."/>
            <person name="Jenkins J."/>
            <person name="Brandt A."/>
            <person name="Calef R."/>
            <person name="Tung C.H."/>
            <person name="Huang T.K."/>
            <person name="Schmutz J."/>
            <person name="Satoh N."/>
            <person name="Yu J.K."/>
            <person name="Putnam N.H."/>
            <person name="Green R.E."/>
            <person name="Rokhsar D.S."/>
        </authorList>
    </citation>
    <scope>NUCLEOTIDE SEQUENCE [LARGE SCALE GENOMIC DNA]</scope>
    <source>
        <strain evidence="11">S238N-H82</strain>
    </source>
</reference>
<dbReference type="Pfam" id="PF00001">
    <property type="entry name" value="7tm_1"/>
    <property type="match status" value="1"/>
</dbReference>
<evidence type="ECO:0000256" key="2">
    <source>
        <dbReference type="ARBA" id="ARBA00022692"/>
    </source>
</evidence>
<dbReference type="OrthoDB" id="10055329at2759"/>
<dbReference type="InterPro" id="IPR017452">
    <property type="entry name" value="GPCR_Rhodpsn_7TM"/>
</dbReference>
<keyword evidence="4" id="KW-0297">G-protein coupled receptor</keyword>
<evidence type="ECO:0000313" key="12">
    <source>
        <dbReference type="RefSeq" id="XP_035700245.1"/>
    </source>
</evidence>
<evidence type="ECO:0000259" key="10">
    <source>
        <dbReference type="PROSITE" id="PS50262"/>
    </source>
</evidence>
<keyword evidence="11" id="KW-1185">Reference proteome</keyword>
<accession>A0A9J7MHA2</accession>
<feature type="compositionally biased region" description="Basic and acidic residues" evidence="8">
    <location>
        <begin position="98"/>
        <end position="118"/>
    </location>
</feature>
<dbReference type="KEGG" id="bfo:118432743"/>
<keyword evidence="6" id="KW-0675">Receptor</keyword>
<evidence type="ECO:0000256" key="5">
    <source>
        <dbReference type="ARBA" id="ARBA00023136"/>
    </source>
</evidence>
<dbReference type="PROSITE" id="PS50262">
    <property type="entry name" value="G_PROTEIN_RECEP_F1_2"/>
    <property type="match status" value="1"/>
</dbReference>
<protein>
    <submittedName>
        <fullName evidence="12">Uncharacterized protein LOC118432743</fullName>
    </submittedName>
</protein>
<feature type="transmembrane region" description="Helical" evidence="9">
    <location>
        <begin position="497"/>
        <end position="517"/>
    </location>
</feature>
<evidence type="ECO:0000256" key="1">
    <source>
        <dbReference type="ARBA" id="ARBA00004141"/>
    </source>
</evidence>
<gene>
    <name evidence="12" type="primary">LOC118432743</name>
</gene>
<dbReference type="GO" id="GO:0008020">
    <property type="term" value="F:G protein-coupled photoreceptor activity"/>
    <property type="evidence" value="ECO:0000318"/>
    <property type="project" value="GO_Central"/>
</dbReference>
<evidence type="ECO:0000256" key="7">
    <source>
        <dbReference type="ARBA" id="ARBA00023224"/>
    </source>
</evidence>
<evidence type="ECO:0000256" key="6">
    <source>
        <dbReference type="ARBA" id="ARBA00023170"/>
    </source>
</evidence>
<evidence type="ECO:0000313" key="11">
    <source>
        <dbReference type="Proteomes" id="UP000001554"/>
    </source>
</evidence>
<dbReference type="GO" id="GO:0007602">
    <property type="term" value="P:phototransduction"/>
    <property type="evidence" value="ECO:0000318"/>
    <property type="project" value="GO_Central"/>
</dbReference>
<dbReference type="PRINTS" id="PR00237">
    <property type="entry name" value="GPCRRHODOPSN"/>
</dbReference>
<dbReference type="RefSeq" id="XP_035700245.1">
    <property type="nucleotide sequence ID" value="XM_035844352.1"/>
</dbReference>
<feature type="compositionally biased region" description="Basic and acidic residues" evidence="8">
    <location>
        <begin position="243"/>
        <end position="259"/>
    </location>
</feature>
<dbReference type="GeneID" id="118432743"/>
<feature type="region of interest" description="Disordered" evidence="8">
    <location>
        <begin position="18"/>
        <end position="152"/>
    </location>
</feature>
<dbReference type="GO" id="GO:0001750">
    <property type="term" value="C:photoreceptor outer segment"/>
    <property type="evidence" value="ECO:0000318"/>
    <property type="project" value="GO_Central"/>
</dbReference>
<reference evidence="12" key="2">
    <citation type="submission" date="2025-08" db="UniProtKB">
        <authorList>
            <consortium name="RefSeq"/>
        </authorList>
    </citation>
    <scope>IDENTIFICATION</scope>
    <source>
        <strain evidence="12">S238N-H82</strain>
        <tissue evidence="12">Testes</tissue>
    </source>
</reference>
<comment type="subcellular location">
    <subcellularLocation>
        <location evidence="1">Membrane</location>
        <topology evidence="1">Multi-pass membrane protein</topology>
    </subcellularLocation>
</comment>
<evidence type="ECO:0000256" key="3">
    <source>
        <dbReference type="ARBA" id="ARBA00022989"/>
    </source>
</evidence>
<dbReference type="InterPro" id="IPR000276">
    <property type="entry name" value="GPCR_Rhodpsn"/>
</dbReference>
<keyword evidence="2 9" id="KW-0812">Transmembrane</keyword>
<keyword evidence="7" id="KW-0807">Transducer</keyword>
<name>A0A9J7MHA2_BRAFL</name>
<feature type="domain" description="G-protein coupled receptors family 1 profile" evidence="10">
    <location>
        <begin position="493"/>
        <end position="549"/>
    </location>
</feature>
<feature type="compositionally biased region" description="Polar residues" evidence="8">
    <location>
        <begin position="278"/>
        <end position="290"/>
    </location>
</feature>
<dbReference type="GO" id="GO:0005886">
    <property type="term" value="C:plasma membrane"/>
    <property type="evidence" value="ECO:0000318"/>
    <property type="project" value="GO_Central"/>
</dbReference>
<feature type="compositionally biased region" description="Polar residues" evidence="8">
    <location>
        <begin position="298"/>
        <end position="314"/>
    </location>
</feature>
<feature type="region of interest" description="Disordered" evidence="8">
    <location>
        <begin position="243"/>
        <end position="359"/>
    </location>
</feature>
<keyword evidence="5 9" id="KW-0472">Membrane</keyword>
<feature type="compositionally biased region" description="Basic and acidic residues" evidence="8">
    <location>
        <begin position="134"/>
        <end position="151"/>
    </location>
</feature>
<dbReference type="OMA" id="IMSHHRK"/>